<feature type="region of interest" description="Disordered" evidence="1">
    <location>
        <begin position="76"/>
        <end position="95"/>
    </location>
</feature>
<feature type="compositionally biased region" description="Basic and acidic residues" evidence="1">
    <location>
        <begin position="24"/>
        <end position="38"/>
    </location>
</feature>
<keyword evidence="3" id="KW-1185">Reference proteome</keyword>
<evidence type="ECO:0000256" key="1">
    <source>
        <dbReference type="SAM" id="MobiDB-lite"/>
    </source>
</evidence>
<dbReference type="Proteomes" id="UP000824596">
    <property type="component" value="Unassembled WGS sequence"/>
</dbReference>
<proteinExistence type="predicted"/>
<evidence type="ECO:0000313" key="3">
    <source>
        <dbReference type="Proteomes" id="UP000824596"/>
    </source>
</evidence>
<name>A0A9P8SID6_9HYPO</name>
<evidence type="ECO:0000313" key="2">
    <source>
        <dbReference type="EMBL" id="KAH0963781.1"/>
    </source>
</evidence>
<feature type="region of interest" description="Disordered" evidence="1">
    <location>
        <begin position="122"/>
        <end position="152"/>
    </location>
</feature>
<feature type="region of interest" description="Disordered" evidence="1">
    <location>
        <begin position="203"/>
        <end position="222"/>
    </location>
</feature>
<accession>A0A9P8SID6</accession>
<reference evidence="2" key="1">
    <citation type="submission" date="2021-09" db="EMBL/GenBank/DDBJ databases">
        <title>A high-quality genome of the endoparasitic fungus Hirsutella rhossiliensis with a comparison of Hirsutella genomes reveals transposable elements contributing to genome size variation.</title>
        <authorList>
            <person name="Lin R."/>
            <person name="Jiao Y."/>
            <person name="Sun X."/>
            <person name="Ling J."/>
            <person name="Xie B."/>
            <person name="Cheng X."/>
        </authorList>
    </citation>
    <scope>NUCLEOTIDE SEQUENCE</scope>
    <source>
        <strain evidence="2">HR02</strain>
    </source>
</reference>
<dbReference type="EMBL" id="JAIZPD010000004">
    <property type="protein sequence ID" value="KAH0963781.1"/>
    <property type="molecule type" value="Genomic_DNA"/>
</dbReference>
<feature type="region of interest" description="Disordered" evidence="1">
    <location>
        <begin position="1"/>
        <end position="67"/>
    </location>
</feature>
<organism evidence="2 3">
    <name type="scientific">Hirsutella rhossiliensis</name>
    <dbReference type="NCBI Taxonomy" id="111463"/>
    <lineage>
        <taxon>Eukaryota</taxon>
        <taxon>Fungi</taxon>
        <taxon>Dikarya</taxon>
        <taxon>Ascomycota</taxon>
        <taxon>Pezizomycotina</taxon>
        <taxon>Sordariomycetes</taxon>
        <taxon>Hypocreomycetidae</taxon>
        <taxon>Hypocreales</taxon>
        <taxon>Ophiocordycipitaceae</taxon>
        <taxon>Hirsutella</taxon>
    </lineage>
</organism>
<feature type="compositionally biased region" description="Polar residues" evidence="1">
    <location>
        <begin position="138"/>
        <end position="152"/>
    </location>
</feature>
<feature type="compositionally biased region" description="Basic and acidic residues" evidence="1">
    <location>
        <begin position="1"/>
        <end position="11"/>
    </location>
</feature>
<dbReference type="GeneID" id="68353338"/>
<feature type="compositionally biased region" description="Basic residues" evidence="1">
    <location>
        <begin position="51"/>
        <end position="67"/>
    </location>
</feature>
<sequence>MNQQHEERIFVPKDLVLAPGETSFGRKERPRTDDKSSPHEVLGTSKAAIPGRRREHGAKFAARRTPRNRLIASLQRAHGGPESVQPSKTASPELPGTVPAAIVGQGLTSDDATTAIRFTVEIPPESPTPTLEPERPCQNRTRSTPSPTHVGSVLTRNQELPLVTGLAEPPDVEATKITPRRTRNFDSAAFDVAIYRQSGAMNAPHGMSFPSHRQQKPLSSSQDGRVYIHANPAIHLSHNRSEGWHKQKAHEIEARGRRKAWFGKVFERQRWLRAQEVARKRQVNGNASARRHVTPQPWTYRRPLDFGDVDESHLPEDVLGDPNWRKACAWHREVRHMKTLRRRLALKSAQETQQFFRNVIGGIRPGPRRGFFLDDHP</sequence>
<protein>
    <submittedName>
        <fullName evidence="2">Uncharacterized protein</fullName>
    </submittedName>
</protein>
<dbReference type="AlphaFoldDB" id="A0A9P8SID6"/>
<gene>
    <name evidence="2" type="ORF">HRG_04209</name>
</gene>
<comment type="caution">
    <text evidence="2">The sequence shown here is derived from an EMBL/GenBank/DDBJ whole genome shotgun (WGS) entry which is preliminary data.</text>
</comment>
<dbReference type="RefSeq" id="XP_044721294.1">
    <property type="nucleotide sequence ID" value="XM_044862680.1"/>
</dbReference>
<dbReference type="OrthoDB" id="3550599at2759"/>